<protein>
    <submittedName>
        <fullName evidence="1">Uncharacterized protein</fullName>
    </submittedName>
</protein>
<proteinExistence type="predicted"/>
<dbReference type="Proteomes" id="UP001347796">
    <property type="component" value="Unassembled WGS sequence"/>
</dbReference>
<keyword evidence="2" id="KW-1185">Reference proteome</keyword>
<comment type="caution">
    <text evidence="1">The sequence shown here is derived from an EMBL/GenBank/DDBJ whole genome shotgun (WGS) entry which is preliminary data.</text>
</comment>
<dbReference type="AlphaFoldDB" id="A0AAN8K983"/>
<organism evidence="1 2">
    <name type="scientific">Patella caerulea</name>
    <name type="common">Rayed Mediterranean limpet</name>
    <dbReference type="NCBI Taxonomy" id="87958"/>
    <lineage>
        <taxon>Eukaryota</taxon>
        <taxon>Metazoa</taxon>
        <taxon>Spiralia</taxon>
        <taxon>Lophotrochozoa</taxon>
        <taxon>Mollusca</taxon>
        <taxon>Gastropoda</taxon>
        <taxon>Patellogastropoda</taxon>
        <taxon>Patelloidea</taxon>
        <taxon>Patellidae</taxon>
        <taxon>Patella</taxon>
    </lineage>
</organism>
<dbReference type="EMBL" id="JAZGQO010000003">
    <property type="protein sequence ID" value="KAK6188466.1"/>
    <property type="molecule type" value="Genomic_DNA"/>
</dbReference>
<gene>
    <name evidence="1" type="ORF">SNE40_004635</name>
</gene>
<reference evidence="1 2" key="1">
    <citation type="submission" date="2024-01" db="EMBL/GenBank/DDBJ databases">
        <title>The genome of the rayed Mediterranean limpet Patella caerulea (Linnaeus, 1758).</title>
        <authorList>
            <person name="Anh-Thu Weber A."/>
            <person name="Halstead-Nussloch G."/>
        </authorList>
    </citation>
    <scope>NUCLEOTIDE SEQUENCE [LARGE SCALE GENOMIC DNA]</scope>
    <source>
        <strain evidence="1">AATW-2023a</strain>
        <tissue evidence="1">Whole specimen</tissue>
    </source>
</reference>
<name>A0AAN8K983_PATCE</name>
<evidence type="ECO:0000313" key="2">
    <source>
        <dbReference type="Proteomes" id="UP001347796"/>
    </source>
</evidence>
<evidence type="ECO:0000313" key="1">
    <source>
        <dbReference type="EMBL" id="KAK6188466.1"/>
    </source>
</evidence>
<sequence length="177" mass="20604">MGIEDFLVDSFMSVPSRFPLIIFTDSQEIQPMFKTLCLRLERYYNFGHMVQPGMSELKQLGIENVYLDMPSVMVLTTETTDIQDPKFNAIQYMKSTYGEISYPNVLKFLINVNRKFRHLLAGDNMSNNKNEVEMSEVLEKESEKFDILESPQVHINVHSDKDFVVDNFIESKLDDEL</sequence>
<accession>A0AAN8K983</accession>